<name>A0A953N9T7_9BURK</name>
<evidence type="ECO:0008006" key="3">
    <source>
        <dbReference type="Google" id="ProtNLM"/>
    </source>
</evidence>
<sequence length="168" mass="18205">MRKFISLCVLWVTLGWLSGCSPEYNWRESSVAEERAVVMFPARAKTEQRQIEVEGVSLTFSLTSAAVRESVFSVGYAKLDDNVSAIKAQALVDAFVQALARRAGQAAPAQAASGGIFTLESQVNGKPSRLMGRVLVHRGMLIQVVVSGPTQSLSLENASDFMQSLVLR</sequence>
<protein>
    <recommendedName>
        <fullName evidence="3">Lipoprotein</fullName>
    </recommendedName>
</protein>
<dbReference type="AlphaFoldDB" id="A0A953N9T7"/>
<dbReference type="Proteomes" id="UP000739565">
    <property type="component" value="Unassembled WGS sequence"/>
</dbReference>
<dbReference type="PROSITE" id="PS51257">
    <property type="entry name" value="PROKAR_LIPOPROTEIN"/>
    <property type="match status" value="1"/>
</dbReference>
<dbReference type="RefSeq" id="WP_259660730.1">
    <property type="nucleotide sequence ID" value="NZ_JAHXRI010000006.1"/>
</dbReference>
<evidence type="ECO:0000313" key="2">
    <source>
        <dbReference type="Proteomes" id="UP000739565"/>
    </source>
</evidence>
<accession>A0A953N9T7</accession>
<organism evidence="1 2">
    <name type="scientific">Zwartia hollandica</name>
    <dbReference type="NCBI Taxonomy" id="324606"/>
    <lineage>
        <taxon>Bacteria</taxon>
        <taxon>Pseudomonadati</taxon>
        <taxon>Pseudomonadota</taxon>
        <taxon>Betaproteobacteria</taxon>
        <taxon>Burkholderiales</taxon>
        <taxon>Alcaligenaceae</taxon>
        <taxon>Zwartia</taxon>
    </lineage>
</organism>
<reference evidence="1" key="1">
    <citation type="submission" date="2021-07" db="EMBL/GenBank/DDBJ databases">
        <title>New genus and species of the family Alcaligenaceae.</title>
        <authorList>
            <person name="Hahn M.W."/>
        </authorList>
    </citation>
    <scope>NUCLEOTIDE SEQUENCE</scope>
    <source>
        <strain evidence="1">LF4-65</strain>
    </source>
</reference>
<comment type="caution">
    <text evidence="1">The sequence shown here is derived from an EMBL/GenBank/DDBJ whole genome shotgun (WGS) entry which is preliminary data.</text>
</comment>
<gene>
    <name evidence="1" type="ORF">KZZ10_06805</name>
</gene>
<dbReference type="EMBL" id="JAHXRI010000006">
    <property type="protein sequence ID" value="MBZ1350352.1"/>
    <property type="molecule type" value="Genomic_DNA"/>
</dbReference>
<proteinExistence type="predicted"/>
<evidence type="ECO:0000313" key="1">
    <source>
        <dbReference type="EMBL" id="MBZ1350352.1"/>
    </source>
</evidence>
<keyword evidence="2" id="KW-1185">Reference proteome</keyword>